<evidence type="ECO:0000256" key="1">
    <source>
        <dbReference type="ARBA" id="ARBA00022737"/>
    </source>
</evidence>
<dbReference type="PANTHER" id="PTHR45641">
    <property type="entry name" value="TETRATRICOPEPTIDE REPEAT PROTEIN (AFU_ORTHOLOGUE AFUA_6G03870)"/>
    <property type="match status" value="1"/>
</dbReference>
<protein>
    <recommendedName>
        <fullName evidence="6">Kinesin light chain</fullName>
    </recommendedName>
</protein>
<dbReference type="EMBL" id="CAKOGP040002003">
    <property type="protein sequence ID" value="CAJ1959570.1"/>
    <property type="molecule type" value="Genomic_DNA"/>
</dbReference>
<dbReference type="Gene3D" id="1.25.40.10">
    <property type="entry name" value="Tetratricopeptide repeat domain"/>
    <property type="match status" value="3"/>
</dbReference>
<evidence type="ECO:0000313" key="4">
    <source>
        <dbReference type="EMBL" id="CAJ1959570.1"/>
    </source>
</evidence>
<keyword evidence="2 3" id="KW-0802">TPR repeat</keyword>
<evidence type="ECO:0000256" key="2">
    <source>
        <dbReference type="ARBA" id="ARBA00022803"/>
    </source>
</evidence>
<feature type="repeat" description="TPR" evidence="3">
    <location>
        <begin position="226"/>
        <end position="259"/>
    </location>
</feature>
<dbReference type="InterPro" id="IPR019734">
    <property type="entry name" value="TPR_rpt"/>
</dbReference>
<keyword evidence="1" id="KW-0677">Repeat</keyword>
<dbReference type="SUPFAM" id="SSF48452">
    <property type="entry name" value="TPR-like"/>
    <property type="match status" value="1"/>
</dbReference>
<gene>
    <name evidence="4" type="ORF">CYCCA115_LOCUS17991</name>
</gene>
<reference evidence="4" key="1">
    <citation type="submission" date="2023-08" db="EMBL/GenBank/DDBJ databases">
        <authorList>
            <person name="Audoor S."/>
            <person name="Bilcke G."/>
        </authorList>
    </citation>
    <scope>NUCLEOTIDE SEQUENCE</scope>
</reference>
<sequence length="334" mass="37880">MNIGQIFHEQQKDEEAEEMFQKAMEIKREILPHNHPEVMGLYVHLVHSLKKQCKYSEAQKMQRLQLATLLELHGEDHYDVVNAYNGIASLLVCQNMLDDALQMVDRGIDICNRLERLGDRTIDVMGGTLRHKADILYEQGNMEAAADILNKVIMMMQIDTADAMHPAIAEMCEDLALKYYKHGIVEGAINAYEKAIKIRRKEFGNDHPHTKKLKLALKALACESDVRKLNELGLEMKAKGDSERAIQLFQEALGIDKSNIYAIGDTNASFLVRAAVYENISSVKVDQGLLEDAIAASAEALKIRRRTLGDDHCDTKRQMETHRSLLRRLLENRG</sequence>
<comment type="caution">
    <text evidence="4">The sequence shown here is derived from an EMBL/GenBank/DDBJ whole genome shotgun (WGS) entry which is preliminary data.</text>
</comment>
<dbReference type="Pfam" id="PF13374">
    <property type="entry name" value="TPR_10"/>
    <property type="match status" value="3"/>
</dbReference>
<evidence type="ECO:0000256" key="3">
    <source>
        <dbReference type="PROSITE-ProRule" id="PRU00339"/>
    </source>
</evidence>
<proteinExistence type="predicted"/>
<dbReference type="SMART" id="SM00028">
    <property type="entry name" value="TPR"/>
    <property type="match status" value="6"/>
</dbReference>
<dbReference type="AlphaFoldDB" id="A0AAD2JKJ9"/>
<name>A0AAD2JKJ9_9STRA</name>
<evidence type="ECO:0008006" key="6">
    <source>
        <dbReference type="Google" id="ProtNLM"/>
    </source>
</evidence>
<dbReference type="InterPro" id="IPR011990">
    <property type="entry name" value="TPR-like_helical_dom_sf"/>
</dbReference>
<dbReference type="Pfam" id="PF13181">
    <property type="entry name" value="TPR_8"/>
    <property type="match status" value="1"/>
</dbReference>
<evidence type="ECO:0000313" key="5">
    <source>
        <dbReference type="Proteomes" id="UP001295423"/>
    </source>
</evidence>
<dbReference type="Pfam" id="PF13424">
    <property type="entry name" value="TPR_12"/>
    <property type="match status" value="1"/>
</dbReference>
<keyword evidence="5" id="KW-1185">Reference proteome</keyword>
<organism evidence="4 5">
    <name type="scientific">Cylindrotheca closterium</name>
    <dbReference type="NCBI Taxonomy" id="2856"/>
    <lineage>
        <taxon>Eukaryota</taxon>
        <taxon>Sar</taxon>
        <taxon>Stramenopiles</taxon>
        <taxon>Ochrophyta</taxon>
        <taxon>Bacillariophyta</taxon>
        <taxon>Bacillariophyceae</taxon>
        <taxon>Bacillariophycidae</taxon>
        <taxon>Bacillariales</taxon>
        <taxon>Bacillariaceae</taxon>
        <taxon>Cylindrotheca</taxon>
    </lineage>
</organism>
<dbReference type="PROSITE" id="PS50005">
    <property type="entry name" value="TPR"/>
    <property type="match status" value="1"/>
</dbReference>
<dbReference type="Proteomes" id="UP001295423">
    <property type="component" value="Unassembled WGS sequence"/>
</dbReference>
<dbReference type="PANTHER" id="PTHR45641:SF1">
    <property type="entry name" value="AAA+ ATPASE DOMAIN-CONTAINING PROTEIN"/>
    <property type="match status" value="1"/>
</dbReference>
<accession>A0AAD2JKJ9</accession>